<keyword evidence="1" id="KW-0175">Coiled coil</keyword>
<dbReference type="SUPFAM" id="SSF54160">
    <property type="entry name" value="Chromo domain-like"/>
    <property type="match status" value="1"/>
</dbReference>
<comment type="caution">
    <text evidence="3">The sequence shown here is derived from an EMBL/GenBank/DDBJ whole genome shotgun (WGS) entry which is preliminary data.</text>
</comment>
<reference evidence="3" key="1">
    <citation type="submission" date="2022-03" db="EMBL/GenBank/DDBJ databases">
        <title>Draft genome sequence of Aduncisulcus paluster, a free-living microaerophilic Fornicata.</title>
        <authorList>
            <person name="Yuyama I."/>
            <person name="Kume K."/>
            <person name="Tamura T."/>
            <person name="Inagaki Y."/>
            <person name="Hashimoto T."/>
        </authorList>
    </citation>
    <scope>NUCLEOTIDE SEQUENCE</scope>
    <source>
        <strain evidence="3">NY0171</strain>
    </source>
</reference>
<dbReference type="PROSITE" id="PS50013">
    <property type="entry name" value="CHROMO_2"/>
    <property type="match status" value="1"/>
</dbReference>
<sequence length="208" mass="24869">KRNPQVSLSCDDDSISPEMWKRVLDMKHQEREEIEQEVREADKKVVDRREQSQKDFKPFEVGEKVLLSRRKTGRKTDTINLGPYLVTERTSSFYYRVESINGGKKQKVHVSRMRRYQEGASVEEEKTAEAVDEHEYEVEKIITHRGRGKRKIQVRVKWKGYGMEENSWMSYKEVEETEAFEEYVYPKKSLWYLLSEKDKKEAEEKYGK</sequence>
<feature type="coiled-coil region" evidence="1">
    <location>
        <begin position="24"/>
        <end position="51"/>
    </location>
</feature>
<evidence type="ECO:0000313" key="3">
    <source>
        <dbReference type="EMBL" id="GKT29626.1"/>
    </source>
</evidence>
<dbReference type="Pfam" id="PF22938">
    <property type="entry name" value="Integrase_p58_C"/>
    <property type="match status" value="1"/>
</dbReference>
<name>A0ABQ5KFG2_9EUKA</name>
<gene>
    <name evidence="3" type="ORF">ADUPG1_005306</name>
</gene>
<evidence type="ECO:0000259" key="2">
    <source>
        <dbReference type="PROSITE" id="PS50013"/>
    </source>
</evidence>
<dbReference type="InterPro" id="IPR000953">
    <property type="entry name" value="Chromo/chromo_shadow_dom"/>
</dbReference>
<feature type="domain" description="Chromo" evidence="2">
    <location>
        <begin position="136"/>
        <end position="183"/>
    </location>
</feature>
<evidence type="ECO:0000256" key="1">
    <source>
        <dbReference type="SAM" id="Coils"/>
    </source>
</evidence>
<dbReference type="InterPro" id="IPR016197">
    <property type="entry name" value="Chromo-like_dom_sf"/>
</dbReference>
<dbReference type="Gene3D" id="2.40.50.40">
    <property type="match status" value="1"/>
</dbReference>
<dbReference type="Proteomes" id="UP001057375">
    <property type="component" value="Unassembled WGS sequence"/>
</dbReference>
<protein>
    <recommendedName>
        <fullName evidence="2">Chromo domain-containing protein</fullName>
    </recommendedName>
</protein>
<dbReference type="InterPro" id="IPR054465">
    <property type="entry name" value="Integrase_p58-like_C"/>
</dbReference>
<dbReference type="SMART" id="SM00298">
    <property type="entry name" value="CHROMO"/>
    <property type="match status" value="1"/>
</dbReference>
<organism evidence="3 4">
    <name type="scientific">Aduncisulcus paluster</name>
    <dbReference type="NCBI Taxonomy" id="2918883"/>
    <lineage>
        <taxon>Eukaryota</taxon>
        <taxon>Metamonada</taxon>
        <taxon>Carpediemonas-like organisms</taxon>
        <taxon>Aduncisulcus</taxon>
    </lineage>
</organism>
<keyword evidence="4" id="KW-1185">Reference proteome</keyword>
<proteinExistence type="predicted"/>
<feature type="non-terminal residue" evidence="3">
    <location>
        <position position="1"/>
    </location>
</feature>
<dbReference type="InterPro" id="IPR023780">
    <property type="entry name" value="Chromo_domain"/>
</dbReference>
<dbReference type="Pfam" id="PF00385">
    <property type="entry name" value="Chromo"/>
    <property type="match status" value="1"/>
</dbReference>
<evidence type="ECO:0000313" key="4">
    <source>
        <dbReference type="Proteomes" id="UP001057375"/>
    </source>
</evidence>
<dbReference type="EMBL" id="BQXS01008416">
    <property type="protein sequence ID" value="GKT29626.1"/>
    <property type="molecule type" value="Genomic_DNA"/>
</dbReference>
<accession>A0ABQ5KFG2</accession>